<evidence type="ECO:0000256" key="1">
    <source>
        <dbReference type="SAM" id="Coils"/>
    </source>
</evidence>
<evidence type="ECO:0000313" key="2">
    <source>
        <dbReference type="EMBL" id="TGD44057.1"/>
    </source>
</evidence>
<sequence length="337" mass="35415">MPSPTDPDLCPLLVVAPDDPLAPQIGRQLAELFPGQALARFADLQAAVGTGGEAAIILPVTHPAEAIARHLAATGSVDHALAVWKAEAGPMLGTARRVRRRLRLVDARALARGEAQALSQLAPAGRTAVAADTPPPPDAVLLVIAEAALMRDPDALRLADEIAALRRGDEGGGISAEDCQAALDAYRQANAAQQTAALLQVEGAALEARAVLLETEVGLLRESLALQIADRRTADESRDTLADLSIRKPAGTLDTIADLTLQTAKVQALQHQLDRASEQAARREAVLAAILLKDQQDLLAGAATQARAEGLEQELHSVYASKSWRVTGPMRALRAKA</sequence>
<comment type="caution">
    <text evidence="2">The sequence shown here is derived from an EMBL/GenBank/DDBJ whole genome shotgun (WGS) entry which is preliminary data.</text>
</comment>
<proteinExistence type="predicted"/>
<protein>
    <submittedName>
        <fullName evidence="2">Uncharacterized protein</fullName>
    </submittedName>
</protein>
<gene>
    <name evidence="2" type="ORF">EEB11_04910</name>
</gene>
<evidence type="ECO:0000313" key="3">
    <source>
        <dbReference type="Proteomes" id="UP000297741"/>
    </source>
</evidence>
<keyword evidence="1" id="KW-0175">Coiled coil</keyword>
<organism evidence="2 3">
    <name type="scientific">Pseudotabrizicola sediminis</name>
    <dbReference type="NCBI Taxonomy" id="2486418"/>
    <lineage>
        <taxon>Bacteria</taxon>
        <taxon>Pseudomonadati</taxon>
        <taxon>Pseudomonadota</taxon>
        <taxon>Alphaproteobacteria</taxon>
        <taxon>Rhodobacterales</taxon>
        <taxon>Paracoccaceae</taxon>
        <taxon>Pseudotabrizicola</taxon>
    </lineage>
</organism>
<dbReference type="EMBL" id="RPEM01000003">
    <property type="protein sequence ID" value="TGD44057.1"/>
    <property type="molecule type" value="Genomic_DNA"/>
</dbReference>
<reference evidence="2 3" key="1">
    <citation type="submission" date="2018-11" db="EMBL/GenBank/DDBJ databases">
        <title>Tabrizicola sp. isolated from sediment of alpine lake.</title>
        <authorList>
            <person name="Liu Z."/>
        </authorList>
    </citation>
    <scope>NUCLEOTIDE SEQUENCE [LARGE SCALE GENOMIC DNA]</scope>
    <source>
        <strain evidence="2 3">DRYC-M-16</strain>
    </source>
</reference>
<feature type="coiled-coil region" evidence="1">
    <location>
        <begin position="259"/>
        <end position="286"/>
    </location>
</feature>
<accession>A0ABY2KPB1</accession>
<dbReference type="RefSeq" id="WP_135429316.1">
    <property type="nucleotide sequence ID" value="NZ_RPEM01000003.1"/>
</dbReference>
<keyword evidence="3" id="KW-1185">Reference proteome</keyword>
<dbReference type="Proteomes" id="UP000297741">
    <property type="component" value="Unassembled WGS sequence"/>
</dbReference>
<name>A0ABY2KPB1_9RHOB</name>